<keyword evidence="14" id="KW-0614">Plasmid</keyword>
<feature type="region of interest" description="Disordered" evidence="11">
    <location>
        <begin position="27"/>
        <end position="51"/>
    </location>
</feature>
<feature type="chain" id="PRO_5026909836" evidence="12">
    <location>
        <begin position="27"/>
        <end position="737"/>
    </location>
</feature>
<dbReference type="PANTHER" id="PTHR30069:SF29">
    <property type="entry name" value="HEMOGLOBIN AND HEMOGLOBIN-HAPTOGLOBIN-BINDING PROTEIN 1-RELATED"/>
    <property type="match status" value="1"/>
</dbReference>
<evidence type="ECO:0000256" key="11">
    <source>
        <dbReference type="SAM" id="MobiDB-lite"/>
    </source>
</evidence>
<accession>A0A6M8HYI8</accession>
<evidence type="ECO:0000256" key="4">
    <source>
        <dbReference type="ARBA" id="ARBA00022692"/>
    </source>
</evidence>
<sequence length="737" mass="80046">MFRQFRIAAVVSATSAQIVTSYPAIAQSAPIPPTNRAEAAPGNGSSGHVPQAVSDIVDKPEQVTVRLDRARSALQPSLGAQVYRFGSGALHNIPQGENTPLNQVLLQAPGVAQDSFGQIHVRGDHNEVQFRIDGVQLPEGLAVFGQSLQTRFANNLSLTTGALPAQYGFLTAAVINIDVKTGINAPGGEVSLYGGARDYLQPSFAYGASAGRWDLFVTGDTLHNRIGIENPTSSFNAVHDLSNQYHGLTKLTFTADADTRVSLIAGISDAEYQIPNNPEQVPDLGISDNGITNYKSRDLTEHQKEITDFGILSLQKQIGSLTLQSSVFTRYSSLYYSPDPIGDLLFDGIGQTAARSVMSTGWQTDTSWRINDSHTLRFGEQAFIERNIASTNSVVSPQIGSAFDGSPIYSNMPVSIQSGSGKTGLVYGLYLQDEWSILPRLTINYGVRFDGVSEYVSASQFSPRVNVVWRPTSSTTLHAGYSRYFTPPPFEEVTNDTISRFQNTSAASELTQNGKVQPERDHYFDGGIDQILFPGVHIGLDAYYKQATNLIDEGQFGAPIILSAFNYAKGEVHGYEASLSYDKGPLSLYGNVAWSRAIGKDITSSQFDFSADDLAYIRNRWVHLDHDQRWTGSAGAAYALFHATTHPLRTSADMVVGSGLRADGSTPNGRALPGYYTVNLALVQSFKSLVLRGTVLRLDLLNLLDRRYIIRDGSGIGVGAPQYGLRRTILAGITQRF</sequence>
<evidence type="ECO:0000256" key="8">
    <source>
        <dbReference type="ARBA" id="ARBA00023170"/>
    </source>
</evidence>
<dbReference type="Proteomes" id="UP000500767">
    <property type="component" value="Plasmid unnamed4"/>
</dbReference>
<name>A0A6M8HYI8_9PROT</name>
<dbReference type="KEGG" id="lck:HN018_26095"/>
<feature type="signal peptide" evidence="12">
    <location>
        <begin position="1"/>
        <end position="26"/>
    </location>
</feature>
<dbReference type="SUPFAM" id="SSF56935">
    <property type="entry name" value="Porins"/>
    <property type="match status" value="1"/>
</dbReference>
<dbReference type="RefSeq" id="WP_171837559.1">
    <property type="nucleotide sequence ID" value="NZ_CP053711.1"/>
</dbReference>
<dbReference type="Pfam" id="PF00593">
    <property type="entry name" value="TonB_dep_Rec_b-barrel"/>
    <property type="match status" value="1"/>
</dbReference>
<evidence type="ECO:0000313" key="14">
    <source>
        <dbReference type="EMBL" id="QKE93634.1"/>
    </source>
</evidence>
<evidence type="ECO:0000256" key="3">
    <source>
        <dbReference type="ARBA" id="ARBA00022452"/>
    </source>
</evidence>
<comment type="similarity">
    <text evidence="10">Belongs to the TonB-dependent receptor family.</text>
</comment>
<keyword evidence="9 10" id="KW-0998">Cell outer membrane</keyword>
<evidence type="ECO:0000256" key="7">
    <source>
        <dbReference type="ARBA" id="ARBA00023136"/>
    </source>
</evidence>
<dbReference type="InterPro" id="IPR036942">
    <property type="entry name" value="Beta-barrel_TonB_sf"/>
</dbReference>
<evidence type="ECO:0000256" key="10">
    <source>
        <dbReference type="PROSITE-ProRule" id="PRU01360"/>
    </source>
</evidence>
<dbReference type="GO" id="GO:0015344">
    <property type="term" value="F:siderophore uptake transmembrane transporter activity"/>
    <property type="evidence" value="ECO:0007669"/>
    <property type="project" value="TreeGrafter"/>
</dbReference>
<evidence type="ECO:0000256" key="1">
    <source>
        <dbReference type="ARBA" id="ARBA00004571"/>
    </source>
</evidence>
<keyword evidence="8 14" id="KW-0675">Receptor</keyword>
<dbReference type="AlphaFoldDB" id="A0A6M8HYI8"/>
<evidence type="ECO:0000256" key="5">
    <source>
        <dbReference type="ARBA" id="ARBA00022729"/>
    </source>
</evidence>
<geneLocation type="plasmid" evidence="14 15">
    <name>unnamed4</name>
</geneLocation>
<dbReference type="PANTHER" id="PTHR30069">
    <property type="entry name" value="TONB-DEPENDENT OUTER MEMBRANE RECEPTOR"/>
    <property type="match status" value="1"/>
</dbReference>
<dbReference type="InterPro" id="IPR000531">
    <property type="entry name" value="Beta-barrel_TonB"/>
</dbReference>
<reference evidence="14 15" key="1">
    <citation type="journal article" date="2014" name="World J. Microbiol. Biotechnol.">
        <title>Biodiversity and physiological characteristics of Antarctic and Arctic lichens-associated bacteria.</title>
        <authorList>
            <person name="Lee Y.M."/>
            <person name="Kim E.H."/>
            <person name="Lee H.K."/>
            <person name="Hong S.G."/>
        </authorList>
    </citation>
    <scope>NUCLEOTIDE SEQUENCE [LARGE SCALE GENOMIC DNA]</scope>
    <source>
        <strain evidence="14 15">PAMC 26569</strain>
        <plasmid evidence="14">unnamed4</plasmid>
    </source>
</reference>
<keyword evidence="15" id="KW-1185">Reference proteome</keyword>
<gene>
    <name evidence="14" type="ORF">HN018_26095</name>
</gene>
<evidence type="ECO:0000259" key="13">
    <source>
        <dbReference type="Pfam" id="PF00593"/>
    </source>
</evidence>
<keyword evidence="7 10" id="KW-0472">Membrane</keyword>
<dbReference type="PROSITE" id="PS52016">
    <property type="entry name" value="TONB_DEPENDENT_REC_3"/>
    <property type="match status" value="1"/>
</dbReference>
<dbReference type="InterPro" id="IPR039426">
    <property type="entry name" value="TonB-dep_rcpt-like"/>
</dbReference>
<dbReference type="Gene3D" id="2.40.170.20">
    <property type="entry name" value="TonB-dependent receptor, beta-barrel domain"/>
    <property type="match status" value="1"/>
</dbReference>
<feature type="domain" description="TonB-dependent receptor-like beta-barrel" evidence="13">
    <location>
        <begin position="293"/>
        <end position="687"/>
    </location>
</feature>
<keyword evidence="3 10" id="KW-1134">Transmembrane beta strand</keyword>
<protein>
    <submittedName>
        <fullName evidence="14">TonB-dependent receptor</fullName>
    </submittedName>
</protein>
<evidence type="ECO:0000256" key="12">
    <source>
        <dbReference type="SAM" id="SignalP"/>
    </source>
</evidence>
<keyword evidence="5 12" id="KW-0732">Signal</keyword>
<keyword evidence="2 10" id="KW-0813">Transport</keyword>
<evidence type="ECO:0000313" key="15">
    <source>
        <dbReference type="Proteomes" id="UP000500767"/>
    </source>
</evidence>
<evidence type="ECO:0000256" key="9">
    <source>
        <dbReference type="ARBA" id="ARBA00023237"/>
    </source>
</evidence>
<keyword evidence="6" id="KW-0798">TonB box</keyword>
<dbReference type="EMBL" id="CP053711">
    <property type="protein sequence ID" value="QKE93634.1"/>
    <property type="molecule type" value="Genomic_DNA"/>
</dbReference>
<evidence type="ECO:0000256" key="6">
    <source>
        <dbReference type="ARBA" id="ARBA00023077"/>
    </source>
</evidence>
<evidence type="ECO:0000256" key="2">
    <source>
        <dbReference type="ARBA" id="ARBA00022448"/>
    </source>
</evidence>
<comment type="subcellular location">
    <subcellularLocation>
        <location evidence="1 10">Cell outer membrane</location>
        <topology evidence="1 10">Multi-pass membrane protein</topology>
    </subcellularLocation>
</comment>
<organism evidence="14 15">
    <name type="scientific">Lichenicola cladoniae</name>
    <dbReference type="NCBI Taxonomy" id="1484109"/>
    <lineage>
        <taxon>Bacteria</taxon>
        <taxon>Pseudomonadati</taxon>
        <taxon>Pseudomonadota</taxon>
        <taxon>Alphaproteobacteria</taxon>
        <taxon>Acetobacterales</taxon>
        <taxon>Acetobacteraceae</taxon>
        <taxon>Lichenicola</taxon>
    </lineage>
</organism>
<proteinExistence type="inferred from homology"/>
<dbReference type="GO" id="GO:0044718">
    <property type="term" value="P:siderophore transmembrane transport"/>
    <property type="evidence" value="ECO:0007669"/>
    <property type="project" value="TreeGrafter"/>
</dbReference>
<keyword evidence="4 10" id="KW-0812">Transmembrane</keyword>
<dbReference type="GO" id="GO:0009279">
    <property type="term" value="C:cell outer membrane"/>
    <property type="evidence" value="ECO:0007669"/>
    <property type="project" value="UniProtKB-SubCell"/>
</dbReference>